<evidence type="ECO:0000256" key="1">
    <source>
        <dbReference type="SAM" id="SignalP"/>
    </source>
</evidence>
<protein>
    <recommendedName>
        <fullName evidence="2">Tll0287-like domain-containing protein</fullName>
    </recommendedName>
</protein>
<reference evidence="3 4" key="1">
    <citation type="submission" date="2019-02" db="EMBL/GenBank/DDBJ databases">
        <title>Deep-cultivation of Planctomycetes and their phenomic and genomic characterization uncovers novel biology.</title>
        <authorList>
            <person name="Wiegand S."/>
            <person name="Jogler M."/>
            <person name="Boedeker C."/>
            <person name="Pinto D."/>
            <person name="Vollmers J."/>
            <person name="Rivas-Marin E."/>
            <person name="Kohn T."/>
            <person name="Peeters S.H."/>
            <person name="Heuer A."/>
            <person name="Rast P."/>
            <person name="Oberbeckmann S."/>
            <person name="Bunk B."/>
            <person name="Jeske O."/>
            <person name="Meyerdierks A."/>
            <person name="Storesund J.E."/>
            <person name="Kallscheuer N."/>
            <person name="Luecker S."/>
            <person name="Lage O.M."/>
            <person name="Pohl T."/>
            <person name="Merkel B.J."/>
            <person name="Hornburger P."/>
            <person name="Mueller R.-W."/>
            <person name="Bruemmer F."/>
            <person name="Labrenz M."/>
            <person name="Spormann A.M."/>
            <person name="Op den Camp H."/>
            <person name="Overmann J."/>
            <person name="Amann R."/>
            <person name="Jetten M.S.M."/>
            <person name="Mascher T."/>
            <person name="Medema M.H."/>
            <person name="Devos D.P."/>
            <person name="Kaster A.-K."/>
            <person name="Ovreas L."/>
            <person name="Rohde M."/>
            <person name="Galperin M.Y."/>
            <person name="Jogler C."/>
        </authorList>
    </citation>
    <scope>NUCLEOTIDE SEQUENCE [LARGE SCALE GENOMIC DNA]</scope>
    <source>
        <strain evidence="3 4">Mal33</strain>
    </source>
</reference>
<evidence type="ECO:0000313" key="3">
    <source>
        <dbReference type="EMBL" id="QDV58760.1"/>
    </source>
</evidence>
<dbReference type="Pfam" id="PF11845">
    <property type="entry name" value="Tll0287-like"/>
    <property type="match status" value="1"/>
</dbReference>
<dbReference type="PROSITE" id="PS51257">
    <property type="entry name" value="PROKAR_LIPOPROTEIN"/>
    <property type="match status" value="1"/>
</dbReference>
<keyword evidence="4" id="KW-1185">Reference proteome</keyword>
<feature type="chain" id="PRO_5021810617" description="Tll0287-like domain-containing protein" evidence="1">
    <location>
        <begin position="31"/>
        <end position="205"/>
    </location>
</feature>
<feature type="domain" description="Tll0287-like" evidence="2">
    <location>
        <begin position="74"/>
        <end position="203"/>
    </location>
</feature>
<dbReference type="RefSeq" id="WP_145289431.1">
    <property type="nucleotide sequence ID" value="NZ_CP036318.1"/>
</dbReference>
<dbReference type="EMBL" id="CP036318">
    <property type="protein sequence ID" value="QDV58760.1"/>
    <property type="molecule type" value="Genomic_DNA"/>
</dbReference>
<dbReference type="InterPro" id="IPR021796">
    <property type="entry name" value="Tll0287-like_dom"/>
</dbReference>
<feature type="signal peptide" evidence="1">
    <location>
        <begin position="1"/>
        <end position="30"/>
    </location>
</feature>
<dbReference type="Proteomes" id="UP000316770">
    <property type="component" value="Chromosome"/>
</dbReference>
<proteinExistence type="predicted"/>
<evidence type="ECO:0000259" key="2">
    <source>
        <dbReference type="Pfam" id="PF11845"/>
    </source>
</evidence>
<dbReference type="AlphaFoldDB" id="A0A518J098"/>
<gene>
    <name evidence="3" type="ORF">Mal33_47850</name>
</gene>
<name>A0A518J098_9BACT</name>
<accession>A0A518J098</accession>
<organism evidence="3 4">
    <name type="scientific">Rosistilla oblonga</name>
    <dbReference type="NCBI Taxonomy" id="2527990"/>
    <lineage>
        <taxon>Bacteria</taxon>
        <taxon>Pseudomonadati</taxon>
        <taxon>Planctomycetota</taxon>
        <taxon>Planctomycetia</taxon>
        <taxon>Pirellulales</taxon>
        <taxon>Pirellulaceae</taxon>
        <taxon>Rosistilla</taxon>
    </lineage>
</organism>
<keyword evidence="1" id="KW-0732">Signal</keyword>
<sequence length="205" mass="22045" precursor="true">MNLRCRKPIAAGLFGMVMMLAVGCSSNNNAATEGNADEQVAAAIVAGQIPSDAAKEKMLAAKEALFTTLSGRLMEAINRQGPAAAIAVCQKEAPKIAERVGEEQGLRIGRTGVRLRNTNNVAPSWAEDLVRDKIDTPTFVVLDNGHSAALLPIKLQGKCLMCHGPQDQIAPAIQEQLTKLYPHDRATGFNEGDLRGWFWIDLPNS</sequence>
<evidence type="ECO:0000313" key="4">
    <source>
        <dbReference type="Proteomes" id="UP000316770"/>
    </source>
</evidence>